<dbReference type="PANTHER" id="PTHR43731">
    <property type="entry name" value="RHOMBOID PROTEASE"/>
    <property type="match status" value="1"/>
</dbReference>
<evidence type="ECO:0000256" key="3">
    <source>
        <dbReference type="ARBA" id="ARBA00022692"/>
    </source>
</evidence>
<keyword evidence="3 7" id="KW-0812">Transmembrane</keyword>
<dbReference type="STRING" id="1193182.BN11_3130003"/>
<keyword evidence="4" id="KW-0378">Hydrolase</keyword>
<evidence type="ECO:0000256" key="6">
    <source>
        <dbReference type="ARBA" id="ARBA00023136"/>
    </source>
</evidence>
<comment type="caution">
    <text evidence="9">The sequence shown here is derived from an EMBL/GenBank/DDBJ whole genome shotgun (WGS) entry which is preliminary data.</text>
</comment>
<reference evidence="9 10" key="1">
    <citation type="journal article" date="2013" name="ISME J.">
        <title>A metabolic model for members of the genus Tetrasphaera involved in enhanced biological phosphorus removal.</title>
        <authorList>
            <person name="Kristiansen R."/>
            <person name="Nguyen H.T.T."/>
            <person name="Saunders A.M."/>
            <person name="Nielsen J.L."/>
            <person name="Wimmer R."/>
            <person name="Le V.Q."/>
            <person name="McIlroy S.J."/>
            <person name="Petrovski S."/>
            <person name="Seviour R.J."/>
            <person name="Calteau A."/>
            <person name="Nielsen K.L."/>
            <person name="Nielsen P.H."/>
        </authorList>
    </citation>
    <scope>NUCLEOTIDE SEQUENCE [LARGE SCALE GENOMIC DNA]</scope>
    <source>
        <strain evidence="9 10">Ben110</strain>
    </source>
</reference>
<keyword evidence="6 7" id="KW-0472">Membrane</keyword>
<evidence type="ECO:0000256" key="5">
    <source>
        <dbReference type="ARBA" id="ARBA00022989"/>
    </source>
</evidence>
<feature type="transmembrane region" description="Helical" evidence="7">
    <location>
        <begin position="255"/>
        <end position="277"/>
    </location>
</feature>
<evidence type="ECO:0000313" key="9">
    <source>
        <dbReference type="EMBL" id="CCH73688.1"/>
    </source>
</evidence>
<feature type="domain" description="Peptidase S54 rhomboid" evidence="8">
    <location>
        <begin position="115"/>
        <end position="249"/>
    </location>
</feature>
<dbReference type="GO" id="GO:0004252">
    <property type="term" value="F:serine-type endopeptidase activity"/>
    <property type="evidence" value="ECO:0007669"/>
    <property type="project" value="InterPro"/>
</dbReference>
<evidence type="ECO:0000313" key="10">
    <source>
        <dbReference type="Proteomes" id="UP000035763"/>
    </source>
</evidence>
<evidence type="ECO:0000256" key="2">
    <source>
        <dbReference type="ARBA" id="ARBA00009045"/>
    </source>
</evidence>
<dbReference type="InterPro" id="IPR035952">
    <property type="entry name" value="Rhomboid-like_sf"/>
</dbReference>
<dbReference type="GO" id="GO:0016020">
    <property type="term" value="C:membrane"/>
    <property type="evidence" value="ECO:0007669"/>
    <property type="project" value="UniProtKB-SubCell"/>
</dbReference>
<feature type="transmembrane region" description="Helical" evidence="7">
    <location>
        <begin position="124"/>
        <end position="144"/>
    </location>
</feature>
<protein>
    <submittedName>
        <fullName evidence="9">Rhomboid family protein</fullName>
    </submittedName>
</protein>
<keyword evidence="5 7" id="KW-1133">Transmembrane helix</keyword>
<comment type="similarity">
    <text evidence="2">Belongs to the peptidase S54 family.</text>
</comment>
<dbReference type="EMBL" id="CAJA01000239">
    <property type="protein sequence ID" value="CCH73688.1"/>
    <property type="molecule type" value="Genomic_DNA"/>
</dbReference>
<feature type="transmembrane region" description="Helical" evidence="7">
    <location>
        <begin position="180"/>
        <end position="200"/>
    </location>
</feature>
<proteinExistence type="inferred from homology"/>
<dbReference type="Pfam" id="PF01694">
    <property type="entry name" value="Rhomboid"/>
    <property type="match status" value="1"/>
</dbReference>
<dbReference type="RefSeq" id="WP_048699308.1">
    <property type="nucleotide sequence ID" value="NZ_HG764815.1"/>
</dbReference>
<feature type="transmembrane region" description="Helical" evidence="7">
    <location>
        <begin position="230"/>
        <end position="248"/>
    </location>
</feature>
<evidence type="ECO:0000256" key="4">
    <source>
        <dbReference type="ARBA" id="ARBA00022801"/>
    </source>
</evidence>
<dbReference type="AlphaFoldDB" id="W6JVY3"/>
<dbReference type="InterPro" id="IPR022764">
    <property type="entry name" value="Peptidase_S54_rhomboid_dom"/>
</dbReference>
<feature type="transmembrane region" description="Helical" evidence="7">
    <location>
        <begin position="156"/>
        <end position="174"/>
    </location>
</feature>
<comment type="subcellular location">
    <subcellularLocation>
        <location evidence="1">Membrane</location>
        <topology evidence="1">Multi-pass membrane protein</topology>
    </subcellularLocation>
</comment>
<dbReference type="Proteomes" id="UP000035763">
    <property type="component" value="Unassembled WGS sequence"/>
</dbReference>
<name>W6JVY3_9MICO</name>
<evidence type="ECO:0000259" key="8">
    <source>
        <dbReference type="Pfam" id="PF01694"/>
    </source>
</evidence>
<dbReference type="SUPFAM" id="SSF144091">
    <property type="entry name" value="Rhomboid-like"/>
    <property type="match status" value="1"/>
</dbReference>
<accession>W6JVY3</accession>
<organism evidence="9 10">
    <name type="scientific">Nostocoides australiense Ben110</name>
    <dbReference type="NCBI Taxonomy" id="1193182"/>
    <lineage>
        <taxon>Bacteria</taxon>
        <taxon>Bacillati</taxon>
        <taxon>Actinomycetota</taxon>
        <taxon>Actinomycetes</taxon>
        <taxon>Micrococcales</taxon>
        <taxon>Intrasporangiaceae</taxon>
        <taxon>Nostocoides</taxon>
    </lineage>
</organism>
<evidence type="ECO:0000256" key="1">
    <source>
        <dbReference type="ARBA" id="ARBA00004141"/>
    </source>
</evidence>
<keyword evidence="10" id="KW-1185">Reference proteome</keyword>
<dbReference type="Gene3D" id="1.20.1540.10">
    <property type="entry name" value="Rhomboid-like"/>
    <property type="match status" value="1"/>
</dbReference>
<gene>
    <name evidence="9" type="ORF">BN11_3130003</name>
</gene>
<feature type="transmembrane region" description="Helical" evidence="7">
    <location>
        <begin position="77"/>
        <end position="93"/>
    </location>
</feature>
<dbReference type="InterPro" id="IPR050925">
    <property type="entry name" value="Rhomboid_protease_S54"/>
</dbReference>
<evidence type="ECO:0000256" key="7">
    <source>
        <dbReference type="SAM" id="Phobius"/>
    </source>
</evidence>
<sequence>MTEPYAGPGAPAPVCPRHPDRISYVRCQRCGNPTCPECQRAAAVGVQCVSCVAQSAREHPTTKTVLGARTGDRGGRPIVTLILIAACVGIWLLEQASRSDEIFYRFALSPAIGEEEPWRFVTSAFLHGPPMHILFNMFALWMLGSYLEPLLGKVRFLILYLVSAIGGGVAYILLNPVTATGGVVGASGAVFGLFGALIVLNRALGRSTQGIMLNLAINAALPLLYPNIAWQAHVGGFLTGLLLAFVFARGRRNAAVAYGGAAAVTGAIVAAGVARYLTG</sequence>
<dbReference type="PANTHER" id="PTHR43731:SF14">
    <property type="entry name" value="PRESENILIN-ASSOCIATED RHOMBOID-LIKE PROTEIN, MITOCHONDRIAL"/>
    <property type="match status" value="1"/>
</dbReference>
<dbReference type="OrthoDB" id="9807874at2"/>